<protein>
    <submittedName>
        <fullName evidence="5">Gfo/Idh/MocA family oxidoreductase</fullName>
    </submittedName>
</protein>
<dbReference type="Gene3D" id="3.30.360.10">
    <property type="entry name" value="Dihydrodipicolinate Reductase, domain 2"/>
    <property type="match status" value="1"/>
</dbReference>
<dbReference type="RefSeq" id="WP_317560582.1">
    <property type="nucleotide sequence ID" value="NZ_JAWLIP010000001.1"/>
</dbReference>
<evidence type="ECO:0000259" key="4">
    <source>
        <dbReference type="Pfam" id="PF22725"/>
    </source>
</evidence>
<evidence type="ECO:0000259" key="3">
    <source>
        <dbReference type="Pfam" id="PF01408"/>
    </source>
</evidence>
<gene>
    <name evidence="5" type="ORF">R2G56_04660</name>
</gene>
<comment type="similarity">
    <text evidence="1">Belongs to the Gfo/Idh/MocA family.</text>
</comment>
<sequence length="388" mass="42318">MTKIAFIGTGFVADYYMTTLANHPGLELAGVWDRKAERLERFCAFHGVRAYEDQPALLSDPDVAIVVNLTSTESHYEINRACLEAGKHVYCEKPLAMSLDEAMELAALAEKRGLILCTAPANGLSPAYRTFSQILARGDIGAPRLVYAEMEDGPVFRADWRSWRSRSGARWPGAEEFKVGCTLEHAGYAMSWLVGLFGPVVHMSASSALCFAEKGPELEGEALAPDFSVGVMTFENGVKARITCGLAAPRDRSLTVLGDRGSMILRDLWDDNSAIHLSAPGRERSLLQKVLDGIENRIGRTLPLRITPGRRYASSAPKDGKALPAYPSRIDFIRGVAEQAKALSGGSMPFYSGKVALHLTELVLALSAGEHDYTPKTHFAFKPEAQKD</sequence>
<dbReference type="PANTHER" id="PTHR43708:SF5">
    <property type="entry name" value="CONSERVED EXPRESSED OXIDOREDUCTASE (EUROFUNG)-RELATED"/>
    <property type="match status" value="1"/>
</dbReference>
<accession>A0ABU4AH53</accession>
<reference evidence="5 6" key="1">
    <citation type="submission" date="2023-10" db="EMBL/GenBank/DDBJ databases">
        <authorList>
            <person name="Venkata Ramana C."/>
            <person name="Sasikala C."/>
            <person name="Dhurka M."/>
        </authorList>
    </citation>
    <scope>NUCLEOTIDE SEQUENCE [LARGE SCALE GENOMIC DNA]</scope>
    <source>
        <strain evidence="5 6">KCTC 32151</strain>
    </source>
</reference>
<dbReference type="Pfam" id="PF01408">
    <property type="entry name" value="GFO_IDH_MocA"/>
    <property type="match status" value="1"/>
</dbReference>
<organism evidence="5 6">
    <name type="scientific">Nitratireductor aquimarinus</name>
    <dbReference type="NCBI Taxonomy" id="889300"/>
    <lineage>
        <taxon>Bacteria</taxon>
        <taxon>Pseudomonadati</taxon>
        <taxon>Pseudomonadota</taxon>
        <taxon>Alphaproteobacteria</taxon>
        <taxon>Hyphomicrobiales</taxon>
        <taxon>Phyllobacteriaceae</taxon>
        <taxon>Nitratireductor</taxon>
    </lineage>
</organism>
<comment type="caution">
    <text evidence="5">The sequence shown here is derived from an EMBL/GenBank/DDBJ whole genome shotgun (WGS) entry which is preliminary data.</text>
</comment>
<evidence type="ECO:0000313" key="6">
    <source>
        <dbReference type="Proteomes" id="UP001185659"/>
    </source>
</evidence>
<dbReference type="PANTHER" id="PTHR43708">
    <property type="entry name" value="CONSERVED EXPRESSED OXIDOREDUCTASE (EUROFUNG)"/>
    <property type="match status" value="1"/>
</dbReference>
<dbReference type="Pfam" id="PF22725">
    <property type="entry name" value="GFO_IDH_MocA_C3"/>
    <property type="match status" value="1"/>
</dbReference>
<dbReference type="SUPFAM" id="SSF55347">
    <property type="entry name" value="Glyceraldehyde-3-phosphate dehydrogenase-like, C-terminal domain"/>
    <property type="match status" value="1"/>
</dbReference>
<evidence type="ECO:0000313" key="5">
    <source>
        <dbReference type="EMBL" id="MDV6225572.1"/>
    </source>
</evidence>
<name>A0ABU4AH53_9HYPH</name>
<dbReference type="InterPro" id="IPR051317">
    <property type="entry name" value="Gfo/Idh/MocA_oxidoreduct"/>
</dbReference>
<evidence type="ECO:0000256" key="1">
    <source>
        <dbReference type="ARBA" id="ARBA00010928"/>
    </source>
</evidence>
<keyword evidence="2" id="KW-0560">Oxidoreductase</keyword>
<dbReference type="SUPFAM" id="SSF51735">
    <property type="entry name" value="NAD(P)-binding Rossmann-fold domains"/>
    <property type="match status" value="1"/>
</dbReference>
<evidence type="ECO:0000256" key="2">
    <source>
        <dbReference type="ARBA" id="ARBA00023002"/>
    </source>
</evidence>
<dbReference type="Proteomes" id="UP001185659">
    <property type="component" value="Unassembled WGS sequence"/>
</dbReference>
<dbReference type="EMBL" id="JAWLIP010000001">
    <property type="protein sequence ID" value="MDV6225572.1"/>
    <property type="molecule type" value="Genomic_DNA"/>
</dbReference>
<dbReference type="InterPro" id="IPR000683">
    <property type="entry name" value="Gfo/Idh/MocA-like_OxRdtase_N"/>
</dbReference>
<keyword evidence="6" id="KW-1185">Reference proteome</keyword>
<dbReference type="InterPro" id="IPR036291">
    <property type="entry name" value="NAD(P)-bd_dom_sf"/>
</dbReference>
<feature type="domain" description="GFO/IDH/MocA-like oxidoreductase" evidence="4">
    <location>
        <begin position="128"/>
        <end position="263"/>
    </location>
</feature>
<dbReference type="InterPro" id="IPR055170">
    <property type="entry name" value="GFO_IDH_MocA-like_dom"/>
</dbReference>
<proteinExistence type="inferred from homology"/>
<dbReference type="Gene3D" id="3.40.50.720">
    <property type="entry name" value="NAD(P)-binding Rossmann-like Domain"/>
    <property type="match status" value="1"/>
</dbReference>
<feature type="domain" description="Gfo/Idh/MocA-like oxidoreductase N-terminal" evidence="3">
    <location>
        <begin position="3"/>
        <end position="116"/>
    </location>
</feature>